<dbReference type="GO" id="GO:0005634">
    <property type="term" value="C:nucleus"/>
    <property type="evidence" value="ECO:0007669"/>
    <property type="project" value="TreeGrafter"/>
</dbReference>
<evidence type="ECO:0000259" key="3">
    <source>
        <dbReference type="Pfam" id="PF03959"/>
    </source>
</evidence>
<dbReference type="FunFam" id="3.40.50.1820:FF:000073">
    <property type="entry name" value="esterase OVCA2 isoform X6"/>
    <property type="match status" value="1"/>
</dbReference>
<evidence type="ECO:0000313" key="4">
    <source>
        <dbReference type="Proteomes" id="UP000504606"/>
    </source>
</evidence>
<evidence type="ECO:0000313" key="5">
    <source>
        <dbReference type="RefSeq" id="XP_026284763.1"/>
    </source>
</evidence>
<keyword evidence="2" id="KW-0378">Hydrolase</keyword>
<dbReference type="InterPro" id="IPR029058">
    <property type="entry name" value="AB_hydrolase_fold"/>
</dbReference>
<evidence type="ECO:0000256" key="1">
    <source>
        <dbReference type="ARBA" id="ARBA00005863"/>
    </source>
</evidence>
<accession>A0A6J1SV42</accession>
<reference evidence="5" key="1">
    <citation type="submission" date="2025-08" db="UniProtKB">
        <authorList>
            <consortium name="RefSeq"/>
        </authorList>
    </citation>
    <scope>IDENTIFICATION</scope>
    <source>
        <tissue evidence="5">Whole organism</tissue>
    </source>
</reference>
<dbReference type="Gene3D" id="3.40.50.1820">
    <property type="entry name" value="alpha/beta hydrolase"/>
    <property type="match status" value="1"/>
</dbReference>
<name>A0A6J1SV42_FRAOC</name>
<dbReference type="AlphaFoldDB" id="A0A6J1SV42"/>
<dbReference type="GO" id="GO:0032526">
    <property type="term" value="P:response to retinoic acid"/>
    <property type="evidence" value="ECO:0007669"/>
    <property type="project" value="TreeGrafter"/>
</dbReference>
<feature type="domain" description="Serine hydrolase" evidence="3">
    <location>
        <begin position="4"/>
        <end position="206"/>
    </location>
</feature>
<dbReference type="RefSeq" id="XP_026284763.1">
    <property type="nucleotide sequence ID" value="XM_026428978.2"/>
</dbReference>
<dbReference type="Proteomes" id="UP000504606">
    <property type="component" value="Unplaced"/>
</dbReference>
<proteinExistence type="inferred from homology"/>
<dbReference type="SUPFAM" id="SSF53474">
    <property type="entry name" value="alpha/beta-Hydrolases"/>
    <property type="match status" value="1"/>
</dbReference>
<dbReference type="InterPro" id="IPR050593">
    <property type="entry name" value="LovG"/>
</dbReference>
<dbReference type="InterPro" id="IPR005645">
    <property type="entry name" value="FSH-like_dom"/>
</dbReference>
<gene>
    <name evidence="5" type="primary">LOC113210809</name>
</gene>
<dbReference type="OrthoDB" id="414698at2759"/>
<dbReference type="PANTHER" id="PTHR48070:SF6">
    <property type="entry name" value="ESTERASE OVCA2"/>
    <property type="match status" value="1"/>
</dbReference>
<evidence type="ECO:0000256" key="2">
    <source>
        <dbReference type="ARBA" id="ARBA00022801"/>
    </source>
</evidence>
<keyword evidence="4" id="KW-1185">Reference proteome</keyword>
<dbReference type="GeneID" id="113210809"/>
<dbReference type="KEGG" id="foc:113210809"/>
<dbReference type="GO" id="GO:0016787">
    <property type="term" value="F:hydrolase activity"/>
    <property type="evidence" value="ECO:0007669"/>
    <property type="project" value="UniProtKB-KW"/>
</dbReference>
<dbReference type="Pfam" id="PF03959">
    <property type="entry name" value="FSH1"/>
    <property type="match status" value="1"/>
</dbReference>
<protein>
    <submittedName>
        <fullName evidence="5">Esterase OVCA2 isoform X1</fullName>
    </submittedName>
</protein>
<dbReference type="GO" id="GO:0005737">
    <property type="term" value="C:cytoplasm"/>
    <property type="evidence" value="ECO:0007669"/>
    <property type="project" value="TreeGrafter"/>
</dbReference>
<sequence>MEMDKLKILCLHGYGQSGEYFHKKLGGIRKLVKSVAEFDYVSSPHLTNMEADPGDIFSGPRHAWWFTNEEMKTYDSKEFESKCFGFEESVNRVDEYLLEKGPFDGILGFSQGACFLSLLCCLQQHGKLKGSFKFAIFASGYLSRCVSHQNLYNETLSLPTLHVFGESDTVIPEEMSKALADFCEEKQIILHPGGHYMPSNSHFKEAYMKFLSIRLAEKVDSPER</sequence>
<dbReference type="PANTHER" id="PTHR48070">
    <property type="entry name" value="ESTERASE OVCA2"/>
    <property type="match status" value="1"/>
</dbReference>
<organism evidence="4 5">
    <name type="scientific">Frankliniella occidentalis</name>
    <name type="common">Western flower thrips</name>
    <name type="synonym">Euthrips occidentalis</name>
    <dbReference type="NCBI Taxonomy" id="133901"/>
    <lineage>
        <taxon>Eukaryota</taxon>
        <taxon>Metazoa</taxon>
        <taxon>Ecdysozoa</taxon>
        <taxon>Arthropoda</taxon>
        <taxon>Hexapoda</taxon>
        <taxon>Insecta</taxon>
        <taxon>Pterygota</taxon>
        <taxon>Neoptera</taxon>
        <taxon>Paraneoptera</taxon>
        <taxon>Thysanoptera</taxon>
        <taxon>Terebrantia</taxon>
        <taxon>Thripoidea</taxon>
        <taxon>Thripidae</taxon>
        <taxon>Frankliniella</taxon>
    </lineage>
</organism>
<comment type="similarity">
    <text evidence="1">Belongs to the LovG family.</text>
</comment>